<feature type="compositionally biased region" description="Polar residues" evidence="1">
    <location>
        <begin position="1"/>
        <end position="11"/>
    </location>
</feature>
<sequence>MKVTHQTNSHPNSGDSHDDDADDDDNGHDIEERDDIDKEDDSEHIIEVDDVPEHGEETPNVDAGRAVELFEHIVVPEHVKEHVQEEVTEQEIELRRSQRVINPSSVLKSPWIDPQRKSKGKRTYDEKDILYEMCTKFVSEAEAEEEFVDMHRYYLTRRDLQCLDARSWIGDRVHDV</sequence>
<dbReference type="Proteomes" id="UP001293593">
    <property type="component" value="Unassembled WGS sequence"/>
</dbReference>
<gene>
    <name evidence="2" type="ORF">QN277_016305</name>
</gene>
<dbReference type="AlphaFoldDB" id="A0AAE1TAD0"/>
<evidence type="ECO:0000313" key="3">
    <source>
        <dbReference type="Proteomes" id="UP001293593"/>
    </source>
</evidence>
<proteinExistence type="predicted"/>
<feature type="region of interest" description="Disordered" evidence="1">
    <location>
        <begin position="1"/>
        <end position="60"/>
    </location>
</feature>
<evidence type="ECO:0000313" key="2">
    <source>
        <dbReference type="EMBL" id="KAK4278462.1"/>
    </source>
</evidence>
<protein>
    <submittedName>
        <fullName evidence="2">Uncharacterized protein</fullName>
    </submittedName>
</protein>
<feature type="compositionally biased region" description="Basic and acidic residues" evidence="1">
    <location>
        <begin position="41"/>
        <end position="57"/>
    </location>
</feature>
<keyword evidence="3" id="KW-1185">Reference proteome</keyword>
<reference evidence="2" key="1">
    <citation type="submission" date="2023-10" db="EMBL/GenBank/DDBJ databases">
        <title>Chromosome-level genome of the transformable northern wattle, Acacia crassicarpa.</title>
        <authorList>
            <person name="Massaro I."/>
            <person name="Sinha N.R."/>
            <person name="Poethig S."/>
            <person name="Leichty A.R."/>
        </authorList>
    </citation>
    <scope>NUCLEOTIDE SEQUENCE</scope>
    <source>
        <strain evidence="2">Acra3RX</strain>
        <tissue evidence="2">Leaf</tissue>
    </source>
</reference>
<accession>A0AAE1TAD0</accession>
<comment type="caution">
    <text evidence="2">The sequence shown here is derived from an EMBL/GenBank/DDBJ whole genome shotgun (WGS) entry which is preliminary data.</text>
</comment>
<dbReference type="EMBL" id="JAWXYG010000003">
    <property type="protein sequence ID" value="KAK4278462.1"/>
    <property type="molecule type" value="Genomic_DNA"/>
</dbReference>
<feature type="compositionally biased region" description="Acidic residues" evidence="1">
    <location>
        <begin position="17"/>
        <end position="40"/>
    </location>
</feature>
<name>A0AAE1TAD0_9FABA</name>
<organism evidence="2 3">
    <name type="scientific">Acacia crassicarpa</name>
    <name type="common">northern wattle</name>
    <dbReference type="NCBI Taxonomy" id="499986"/>
    <lineage>
        <taxon>Eukaryota</taxon>
        <taxon>Viridiplantae</taxon>
        <taxon>Streptophyta</taxon>
        <taxon>Embryophyta</taxon>
        <taxon>Tracheophyta</taxon>
        <taxon>Spermatophyta</taxon>
        <taxon>Magnoliopsida</taxon>
        <taxon>eudicotyledons</taxon>
        <taxon>Gunneridae</taxon>
        <taxon>Pentapetalae</taxon>
        <taxon>rosids</taxon>
        <taxon>fabids</taxon>
        <taxon>Fabales</taxon>
        <taxon>Fabaceae</taxon>
        <taxon>Caesalpinioideae</taxon>
        <taxon>mimosoid clade</taxon>
        <taxon>Acacieae</taxon>
        <taxon>Acacia</taxon>
    </lineage>
</organism>
<evidence type="ECO:0000256" key="1">
    <source>
        <dbReference type="SAM" id="MobiDB-lite"/>
    </source>
</evidence>